<protein>
    <submittedName>
        <fullName evidence="7">Tripartite motif-containing protein 2/3</fullName>
    </submittedName>
</protein>
<name>A0A8B6DX55_MYTGA</name>
<evidence type="ECO:0000256" key="3">
    <source>
        <dbReference type="ARBA" id="ARBA00022833"/>
    </source>
</evidence>
<dbReference type="PROSITE" id="PS00518">
    <property type="entry name" value="ZF_RING_1"/>
    <property type="match status" value="1"/>
</dbReference>
<dbReference type="Pfam" id="PF00097">
    <property type="entry name" value="zf-C3HC4"/>
    <property type="match status" value="1"/>
</dbReference>
<dbReference type="PANTHER" id="PTHR25462:SF291">
    <property type="entry name" value="E3 UBIQUITIN-PROTEIN LIGASE TRIM45"/>
    <property type="match status" value="1"/>
</dbReference>
<dbReference type="GO" id="GO:0008270">
    <property type="term" value="F:zinc ion binding"/>
    <property type="evidence" value="ECO:0007669"/>
    <property type="project" value="UniProtKB-KW"/>
</dbReference>
<keyword evidence="3" id="KW-0862">Zinc</keyword>
<dbReference type="Gene3D" id="3.30.160.60">
    <property type="entry name" value="Classic Zinc Finger"/>
    <property type="match status" value="1"/>
</dbReference>
<dbReference type="InterPro" id="IPR001841">
    <property type="entry name" value="Znf_RING"/>
</dbReference>
<dbReference type="EMBL" id="UYJE01004113">
    <property type="protein sequence ID" value="VDI25114.1"/>
    <property type="molecule type" value="Genomic_DNA"/>
</dbReference>
<feature type="domain" description="RING-type" evidence="5">
    <location>
        <begin position="9"/>
        <end position="49"/>
    </location>
</feature>
<dbReference type="SMART" id="SM00336">
    <property type="entry name" value="BBOX"/>
    <property type="match status" value="2"/>
</dbReference>
<evidence type="ECO:0000313" key="7">
    <source>
        <dbReference type="EMBL" id="VDI25114.1"/>
    </source>
</evidence>
<reference evidence="7" key="1">
    <citation type="submission" date="2018-11" db="EMBL/GenBank/DDBJ databases">
        <authorList>
            <person name="Alioto T."/>
            <person name="Alioto T."/>
        </authorList>
    </citation>
    <scope>NUCLEOTIDE SEQUENCE</scope>
</reference>
<evidence type="ECO:0000256" key="4">
    <source>
        <dbReference type="PROSITE-ProRule" id="PRU00024"/>
    </source>
</evidence>
<dbReference type="AlphaFoldDB" id="A0A8B6DX55"/>
<dbReference type="OrthoDB" id="6090419at2759"/>
<keyword evidence="8" id="KW-1185">Reference proteome</keyword>
<dbReference type="InterPro" id="IPR047153">
    <property type="entry name" value="TRIM45/56/19-like"/>
</dbReference>
<comment type="caution">
    <text evidence="7">The sequence shown here is derived from an EMBL/GenBank/DDBJ whole genome shotgun (WGS) entry which is preliminary data.</text>
</comment>
<organism evidence="7 8">
    <name type="scientific">Mytilus galloprovincialis</name>
    <name type="common">Mediterranean mussel</name>
    <dbReference type="NCBI Taxonomy" id="29158"/>
    <lineage>
        <taxon>Eukaryota</taxon>
        <taxon>Metazoa</taxon>
        <taxon>Spiralia</taxon>
        <taxon>Lophotrochozoa</taxon>
        <taxon>Mollusca</taxon>
        <taxon>Bivalvia</taxon>
        <taxon>Autobranchia</taxon>
        <taxon>Pteriomorphia</taxon>
        <taxon>Mytilida</taxon>
        <taxon>Mytiloidea</taxon>
        <taxon>Mytilidae</taxon>
        <taxon>Mytilinae</taxon>
        <taxon>Mytilus</taxon>
    </lineage>
</organism>
<dbReference type="GO" id="GO:0061630">
    <property type="term" value="F:ubiquitin protein ligase activity"/>
    <property type="evidence" value="ECO:0007669"/>
    <property type="project" value="TreeGrafter"/>
</dbReference>
<evidence type="ECO:0000256" key="1">
    <source>
        <dbReference type="ARBA" id="ARBA00022723"/>
    </source>
</evidence>
<gene>
    <name evidence="7" type="ORF">MGAL_10B076264</name>
</gene>
<dbReference type="Gene3D" id="3.30.40.10">
    <property type="entry name" value="Zinc/RING finger domain, C3HC4 (zinc finger)"/>
    <property type="match status" value="1"/>
</dbReference>
<keyword evidence="2 4" id="KW-0863">Zinc-finger</keyword>
<proteinExistence type="predicted"/>
<sequence>MAEGCNSKCGICKSCFIEPKLLDCYHTFCSPCLQKLDVRDRKIVCPLCKTNISLPDNAVSDLKPYPFKLDFAIDVNADMDSCELCDEQNIAVAKCMECKINVCSNCQNYHGKLKASKNHTIESLQQNKSDVDQSGANDKNKCKDHGKEFYFFCKPCNCLLCIECSEGYHRRHQVEKLSLLIQSKKEKLLVRIASFKSRISFLQNTAEMVRLKESNYNKHCLELKQDVKEHATRLKDRFCRAFDELTNTNIDTIDDIKTKDIKELEKYLNEIETAKMSLSGLAMITEDFINESSDAHFREEFSVIGKRLDKELCKAVSNFPSIQDLKFERNYVSKDIIEDIFGKVTATVMKIETKPTYPNLPLPELGMISVHKAEKLSEFILENTILDIVPAKNDNAWILTDNGISLFSCKGISEKKSDIPNTLPNTTRIVRKSENEIWLWDGDSIFKKAQTKHEKCFKVPFENALFCCAVRNGNAYVYNERETKFYELSGKYGIQKKFEVEDFLKIIRCRKDPNFMHMPYKMNYNMNYNNYKFTRVAMKQSKNLNFVISVCEDVVLFTDEHFKVLNTFKKSGAEFKAIATDNYGNVFLADSKNGFV</sequence>
<dbReference type="InterPro" id="IPR018957">
    <property type="entry name" value="Znf_C3HC4_RING-type"/>
</dbReference>
<accession>A0A8B6DX55</accession>
<evidence type="ECO:0000256" key="2">
    <source>
        <dbReference type="ARBA" id="ARBA00022771"/>
    </source>
</evidence>
<feature type="domain" description="B box-type" evidence="6">
    <location>
        <begin position="137"/>
        <end position="177"/>
    </location>
</feature>
<evidence type="ECO:0000313" key="8">
    <source>
        <dbReference type="Proteomes" id="UP000596742"/>
    </source>
</evidence>
<dbReference type="InterPro" id="IPR017907">
    <property type="entry name" value="Znf_RING_CS"/>
</dbReference>
<dbReference type="PROSITE" id="PS50089">
    <property type="entry name" value="ZF_RING_2"/>
    <property type="match status" value="1"/>
</dbReference>
<dbReference type="PANTHER" id="PTHR25462">
    <property type="entry name" value="BONUS, ISOFORM C-RELATED"/>
    <property type="match status" value="1"/>
</dbReference>
<dbReference type="PROSITE" id="PS50119">
    <property type="entry name" value="ZF_BBOX"/>
    <property type="match status" value="1"/>
</dbReference>
<keyword evidence="1" id="KW-0479">Metal-binding</keyword>
<dbReference type="Proteomes" id="UP000596742">
    <property type="component" value="Unassembled WGS sequence"/>
</dbReference>
<evidence type="ECO:0000259" key="5">
    <source>
        <dbReference type="PROSITE" id="PS50089"/>
    </source>
</evidence>
<dbReference type="SMART" id="SM00184">
    <property type="entry name" value="RING"/>
    <property type="match status" value="1"/>
</dbReference>
<dbReference type="InterPro" id="IPR000315">
    <property type="entry name" value="Znf_B-box"/>
</dbReference>
<dbReference type="SUPFAM" id="SSF57845">
    <property type="entry name" value="B-box zinc-binding domain"/>
    <property type="match status" value="1"/>
</dbReference>
<dbReference type="Pfam" id="PF00643">
    <property type="entry name" value="zf-B_box"/>
    <property type="match status" value="1"/>
</dbReference>
<dbReference type="InterPro" id="IPR013083">
    <property type="entry name" value="Znf_RING/FYVE/PHD"/>
</dbReference>
<dbReference type="SUPFAM" id="SSF57850">
    <property type="entry name" value="RING/U-box"/>
    <property type="match status" value="1"/>
</dbReference>
<evidence type="ECO:0000259" key="6">
    <source>
        <dbReference type="PROSITE" id="PS50119"/>
    </source>
</evidence>